<dbReference type="GO" id="GO:0102334">
    <property type="term" value="F:N,N'-diacetylbacilliosaminyl-1-phosphate transferase activity"/>
    <property type="evidence" value="ECO:0007669"/>
    <property type="project" value="UniProtKB-EC"/>
</dbReference>
<evidence type="ECO:0000313" key="11">
    <source>
        <dbReference type="EMBL" id="VDC27694.1"/>
    </source>
</evidence>
<evidence type="ECO:0000256" key="1">
    <source>
        <dbReference type="ARBA" id="ARBA00004236"/>
    </source>
</evidence>
<evidence type="ECO:0000256" key="3">
    <source>
        <dbReference type="ARBA" id="ARBA00022475"/>
    </source>
</evidence>
<evidence type="ECO:0000256" key="5">
    <source>
        <dbReference type="ARBA" id="ARBA00022692"/>
    </source>
</evidence>
<keyword evidence="5 9" id="KW-0812">Transmembrane</keyword>
<comment type="similarity">
    <text evidence="2">Belongs to the bacterial sugar transferase family.</text>
</comment>
<evidence type="ECO:0000256" key="9">
    <source>
        <dbReference type="SAM" id="Phobius"/>
    </source>
</evidence>
<reference evidence="11 12" key="1">
    <citation type="submission" date="2018-11" db="EMBL/GenBank/DDBJ databases">
        <authorList>
            <person name="Criscuolo A."/>
        </authorList>
    </citation>
    <scope>NUCLEOTIDE SEQUENCE [LARGE SCALE GENOMIC DNA]</scope>
    <source>
        <strain evidence="11">ACIP111625</strain>
    </source>
</reference>
<dbReference type="EMBL" id="UXAW01000062">
    <property type="protein sequence ID" value="VDC27694.1"/>
    <property type="molecule type" value="Genomic_DNA"/>
</dbReference>
<feature type="transmembrane region" description="Helical" evidence="9">
    <location>
        <begin position="51"/>
        <end position="73"/>
    </location>
</feature>
<gene>
    <name evidence="11" type="primary">pglC</name>
    <name evidence="11" type="ORF">XINFAN_01925</name>
</gene>
<dbReference type="PANTHER" id="PTHR30576:SF4">
    <property type="entry name" value="UNDECAPRENYL-PHOSPHATE GALACTOSE PHOSPHOTRANSFERASE"/>
    <property type="match status" value="1"/>
</dbReference>
<feature type="domain" description="Bacterial sugar transferase" evidence="10">
    <location>
        <begin position="46"/>
        <end position="235"/>
    </location>
</feature>
<evidence type="ECO:0000256" key="2">
    <source>
        <dbReference type="ARBA" id="ARBA00006464"/>
    </source>
</evidence>
<dbReference type="AlphaFoldDB" id="A0A3P5XBV2"/>
<dbReference type="GO" id="GO:0005886">
    <property type="term" value="C:plasma membrane"/>
    <property type="evidence" value="ECO:0007669"/>
    <property type="project" value="UniProtKB-SubCell"/>
</dbReference>
<evidence type="ECO:0000313" key="12">
    <source>
        <dbReference type="Proteomes" id="UP000277498"/>
    </source>
</evidence>
<evidence type="ECO:0000256" key="4">
    <source>
        <dbReference type="ARBA" id="ARBA00022679"/>
    </source>
</evidence>
<keyword evidence="3" id="KW-1003">Cell membrane</keyword>
<dbReference type="PANTHER" id="PTHR30576">
    <property type="entry name" value="COLANIC BIOSYNTHESIS UDP-GLUCOSE LIPID CARRIER TRANSFERASE"/>
    <property type="match status" value="1"/>
</dbReference>
<evidence type="ECO:0000256" key="6">
    <source>
        <dbReference type="ARBA" id="ARBA00022989"/>
    </source>
</evidence>
<dbReference type="OrthoDB" id="9808602at2"/>
<evidence type="ECO:0000256" key="8">
    <source>
        <dbReference type="ARBA" id="ARBA00023169"/>
    </source>
</evidence>
<evidence type="ECO:0000256" key="7">
    <source>
        <dbReference type="ARBA" id="ARBA00023136"/>
    </source>
</evidence>
<dbReference type="InterPro" id="IPR003362">
    <property type="entry name" value="Bact_transf"/>
</dbReference>
<keyword evidence="6 9" id="KW-1133">Transmembrane helix</keyword>
<keyword evidence="7 9" id="KW-0472">Membrane</keyword>
<keyword evidence="4 11" id="KW-0808">Transferase</keyword>
<evidence type="ECO:0000259" key="10">
    <source>
        <dbReference type="Pfam" id="PF02397"/>
    </source>
</evidence>
<name>A0A3P5XBV2_9RHOB</name>
<dbReference type="GO" id="GO:0000271">
    <property type="term" value="P:polysaccharide biosynthetic process"/>
    <property type="evidence" value="ECO:0007669"/>
    <property type="project" value="UniProtKB-KW"/>
</dbReference>
<proteinExistence type="inferred from homology"/>
<sequence length="239" mass="27007">MSVIMNEQTKAGGQVRVQAVPMPLSPPERGLVRVPRRGGVYRNVFKRAFDILAILATLPVVVPVILGLAVIVAREGGRPFYSQLRVGRGGRSFRMWKLRSMVTDADQRMEAYLEANPEARAEWDRTQKLRNDPRITRFGHFLRRSSLDELPQLWNVLRGDMSLVGPRPMMLNQREIYPGKAYYALRPGVTGYWQTAGRNRTSFEARAEYDAIYDENLTLATDLGILARTITVVLKGTGC</sequence>
<comment type="subcellular location">
    <subcellularLocation>
        <location evidence="1">Cell membrane</location>
    </subcellularLocation>
</comment>
<keyword evidence="12" id="KW-1185">Reference proteome</keyword>
<accession>A0A3P5XBV2</accession>
<protein>
    <submittedName>
        <fullName evidence="11">Undecaprenyl phosphate N,N'-diacetylbacillosamine 1-phosphate transferase</fullName>
        <ecNumber evidence="11">2.7.8.36</ecNumber>
    </submittedName>
</protein>
<organism evidence="11 12">
    <name type="scientific">Pseudogemmobacter humi</name>
    <dbReference type="NCBI Taxonomy" id="2483812"/>
    <lineage>
        <taxon>Bacteria</taxon>
        <taxon>Pseudomonadati</taxon>
        <taxon>Pseudomonadota</taxon>
        <taxon>Alphaproteobacteria</taxon>
        <taxon>Rhodobacterales</taxon>
        <taxon>Paracoccaceae</taxon>
        <taxon>Pseudogemmobacter</taxon>
    </lineage>
</organism>
<dbReference type="Proteomes" id="UP000277498">
    <property type="component" value="Unassembled WGS sequence"/>
</dbReference>
<dbReference type="Pfam" id="PF02397">
    <property type="entry name" value="Bac_transf"/>
    <property type="match status" value="1"/>
</dbReference>
<dbReference type="EC" id="2.7.8.36" evidence="11"/>
<keyword evidence="8" id="KW-0270">Exopolysaccharide synthesis</keyword>